<evidence type="ECO:0000256" key="3">
    <source>
        <dbReference type="ARBA" id="ARBA00022679"/>
    </source>
</evidence>
<protein>
    <recommendedName>
        <fullName evidence="9">RNA polymerase sigma-54 factor</fullName>
    </recommendedName>
</protein>
<dbReference type="Proteomes" id="UP000001225">
    <property type="component" value="Chromosome"/>
</dbReference>
<keyword evidence="14" id="KW-1185">Reference proteome</keyword>
<dbReference type="GO" id="GO:0000428">
    <property type="term" value="C:DNA-directed RNA polymerase complex"/>
    <property type="evidence" value="ECO:0007669"/>
    <property type="project" value="UniProtKB-KW"/>
</dbReference>
<dbReference type="InterPro" id="IPR007634">
    <property type="entry name" value="RNA_pol_sigma_54_DNA-bd"/>
</dbReference>
<dbReference type="Pfam" id="PF04963">
    <property type="entry name" value="Sigma54_CBD"/>
    <property type="match status" value="1"/>
</dbReference>
<evidence type="ECO:0000256" key="10">
    <source>
        <dbReference type="SAM" id="MobiDB-lite"/>
    </source>
</evidence>
<dbReference type="NCBIfam" id="TIGR02395">
    <property type="entry name" value="rpoN_sigma"/>
    <property type="match status" value="1"/>
</dbReference>
<dbReference type="Pfam" id="PF04552">
    <property type="entry name" value="Sigma54_DBD"/>
    <property type="match status" value="1"/>
</dbReference>
<dbReference type="NCBIfam" id="NF009118">
    <property type="entry name" value="PRK12469.1"/>
    <property type="match status" value="1"/>
</dbReference>
<dbReference type="Pfam" id="PF00309">
    <property type="entry name" value="Sigma54_AID"/>
    <property type="match status" value="1"/>
</dbReference>
<dbReference type="GO" id="GO:0003677">
    <property type="term" value="F:DNA binding"/>
    <property type="evidence" value="ECO:0007669"/>
    <property type="project" value="UniProtKB-KW"/>
</dbReference>
<dbReference type="PIRSF" id="PIRSF000774">
    <property type="entry name" value="RpoN"/>
    <property type="match status" value="1"/>
</dbReference>
<evidence type="ECO:0000259" key="12">
    <source>
        <dbReference type="Pfam" id="PF04963"/>
    </source>
</evidence>
<evidence type="ECO:0000256" key="7">
    <source>
        <dbReference type="ARBA" id="ARBA00023125"/>
    </source>
</evidence>
<keyword evidence="2 9" id="KW-0240">DNA-directed RNA polymerase</keyword>
<organism evidence="13 14">
    <name type="scientific">Bordetella petrii (strain ATCC BAA-461 / DSM 12804 / CCUG 43448 / CIP 107267 / Se-1111R)</name>
    <dbReference type="NCBI Taxonomy" id="340100"/>
    <lineage>
        <taxon>Bacteria</taxon>
        <taxon>Pseudomonadati</taxon>
        <taxon>Pseudomonadota</taxon>
        <taxon>Betaproteobacteria</taxon>
        <taxon>Burkholderiales</taxon>
        <taxon>Alcaligenaceae</taxon>
        <taxon>Bordetella</taxon>
    </lineage>
</organism>
<evidence type="ECO:0000313" key="14">
    <source>
        <dbReference type="Proteomes" id="UP000001225"/>
    </source>
</evidence>
<dbReference type="PANTHER" id="PTHR32248">
    <property type="entry name" value="RNA POLYMERASE SIGMA-54 FACTOR"/>
    <property type="match status" value="1"/>
</dbReference>
<dbReference type="STRING" id="94624.Bpet2350"/>
<dbReference type="Gene3D" id="1.10.10.60">
    <property type="entry name" value="Homeodomain-like"/>
    <property type="match status" value="1"/>
</dbReference>
<feature type="domain" description="RNA polymerase sigma factor 54 DNA-binding" evidence="11">
    <location>
        <begin position="333"/>
        <end position="487"/>
    </location>
</feature>
<keyword evidence="8 9" id="KW-0804">Transcription</keyword>
<keyword evidence="6 9" id="KW-0731">Sigma factor</keyword>
<evidence type="ECO:0000256" key="2">
    <source>
        <dbReference type="ARBA" id="ARBA00022478"/>
    </source>
</evidence>
<evidence type="ECO:0000313" key="13">
    <source>
        <dbReference type="EMBL" id="CAP42693.1"/>
    </source>
</evidence>
<reference evidence="13 14" key="1">
    <citation type="journal article" date="2008" name="BMC Genomics">
        <title>The missing link: Bordetella petrii is endowed with both the metabolic versatility of environmental bacteria and virulence traits of pathogenic Bordetellae.</title>
        <authorList>
            <person name="Gross R."/>
            <person name="Guzman C.A."/>
            <person name="Sebaihia M."/>
            <person name="Martins Dos Santos V.A."/>
            <person name="Pieper D.H."/>
            <person name="Koebnik R."/>
            <person name="Lechner M."/>
            <person name="Bartels D."/>
            <person name="Buhrmester J."/>
            <person name="Choudhuri J.V."/>
            <person name="Ebensen T."/>
            <person name="Gaigalat L."/>
            <person name="Herrmann S."/>
            <person name="Khachane A.N."/>
            <person name="Larisch C."/>
            <person name="Link S."/>
            <person name="Linke B."/>
            <person name="Meyer F."/>
            <person name="Mormann S."/>
            <person name="Nakunst D."/>
            <person name="Rueckert C."/>
            <person name="Schneiker-Bekel S."/>
            <person name="Schulze K."/>
            <person name="Vorhoelter F.J."/>
            <person name="Yevsa T."/>
            <person name="Engle J.T."/>
            <person name="Goldman W.E."/>
            <person name="Puehler A."/>
            <person name="Goebel U.B."/>
            <person name="Goesmann A."/>
            <person name="Bloecker H."/>
            <person name="Kaiser O."/>
            <person name="Martinez-Arias R."/>
        </authorList>
    </citation>
    <scope>NUCLEOTIDE SEQUENCE [LARGE SCALE GENOMIC DNA]</scope>
    <source>
        <strain evidence="14">ATCC BAA-461 / DSM 12804 / CCUG 43448 / CIP 107267 / Se-1111R</strain>
    </source>
</reference>
<dbReference type="GO" id="GO:0001216">
    <property type="term" value="F:DNA-binding transcription activator activity"/>
    <property type="evidence" value="ECO:0007669"/>
    <property type="project" value="InterPro"/>
</dbReference>
<keyword evidence="3 9" id="KW-0808">Transferase</keyword>
<dbReference type="Gene3D" id="1.10.10.1330">
    <property type="entry name" value="RNA polymerase sigma-54 factor, core-binding domain"/>
    <property type="match status" value="1"/>
</dbReference>
<evidence type="ECO:0000256" key="5">
    <source>
        <dbReference type="ARBA" id="ARBA00023015"/>
    </source>
</evidence>
<accession>A9IMC8</accession>
<feature type="compositionally biased region" description="Low complexity" evidence="10">
    <location>
        <begin position="68"/>
        <end position="95"/>
    </location>
</feature>
<dbReference type="PRINTS" id="PR00045">
    <property type="entry name" value="SIGMA54FCT"/>
</dbReference>
<feature type="region of interest" description="Disordered" evidence="10">
    <location>
        <begin position="63"/>
        <end position="111"/>
    </location>
</feature>
<feature type="domain" description="RNA polymerase sigma factor 54 core-binding" evidence="12">
    <location>
        <begin position="129"/>
        <end position="317"/>
    </location>
</feature>
<dbReference type="PANTHER" id="PTHR32248:SF4">
    <property type="entry name" value="RNA POLYMERASE SIGMA-54 FACTOR"/>
    <property type="match status" value="1"/>
</dbReference>
<dbReference type="InterPro" id="IPR007046">
    <property type="entry name" value="RNA_pol_sigma_54_core-bd"/>
</dbReference>
<dbReference type="GO" id="GO:0016779">
    <property type="term" value="F:nucleotidyltransferase activity"/>
    <property type="evidence" value="ECO:0007669"/>
    <property type="project" value="UniProtKB-KW"/>
</dbReference>
<name>A9IMC8_BORPD</name>
<dbReference type="EMBL" id="AM902716">
    <property type="protein sequence ID" value="CAP42693.1"/>
    <property type="molecule type" value="Genomic_DNA"/>
</dbReference>
<sequence length="489" mass="54491">MPFATPVARKEITLIHAAHELRLHQQTALTPRLQQSVKLLQMSALEFNQEVRQALVENPFLEEDEEAAASAPQAPDGAGADAPVAQAAAATSSGALGDEHGPAAYSGDYPSARRANDGAPMDMGLWVGASVSLQERLDQELRTYRLSPRDRLLAQYIVQALDEDGYLRQPLLELAEPGVFGTPPDESEWRAALRLVQQLDAPGLAARDLQECLALQLQALDGQRPEVALARRIVDQHLDILARHDYEALQNALGCDESSLRQACDTVRSLDPRPGRRYDEAPPAYIVPDVIVRKESGQWRVYCNRGAVPQPRLHRVYADLFRTTRYRDRGPMAQELQEARWLVRNVEQRYSTIQRVAEAIVRLQHMFFEYGPVALRPLMLREVSAELDIHESTVSRATANKYMATPMGILEFKYFFSRELATDTGGSCSAGAVRALIAELIDNEDPRMPLSDVALASKLAADGIVVARRTVSKYRAQIKRPPADLRRQY</sequence>
<dbReference type="GO" id="GO:0016987">
    <property type="term" value="F:sigma factor activity"/>
    <property type="evidence" value="ECO:0007669"/>
    <property type="project" value="UniProtKB-KW"/>
</dbReference>
<comment type="function">
    <text evidence="9">Sigma factors are initiation factors that promote the attachment of RNA polymerase to specific initiation sites and are then released.</text>
</comment>
<dbReference type="PROSITE" id="PS50044">
    <property type="entry name" value="SIGMA54_3"/>
    <property type="match status" value="1"/>
</dbReference>
<keyword evidence="5 9" id="KW-0805">Transcription regulation</keyword>
<keyword evidence="4 9" id="KW-0548">Nucleotidyltransferase</keyword>
<gene>
    <name evidence="13" type="primary">rpoN3</name>
    <name evidence="13" type="ordered locus">Bpet2350</name>
</gene>
<evidence type="ECO:0000256" key="1">
    <source>
        <dbReference type="ARBA" id="ARBA00008798"/>
    </source>
</evidence>
<dbReference type="eggNOG" id="COG1508">
    <property type="taxonomic scope" value="Bacteria"/>
</dbReference>
<dbReference type="NCBIfam" id="NF004595">
    <property type="entry name" value="PRK05932.1-2"/>
    <property type="match status" value="1"/>
</dbReference>
<dbReference type="KEGG" id="bpt:Bpet2350"/>
<proteinExistence type="inferred from homology"/>
<evidence type="ECO:0000256" key="6">
    <source>
        <dbReference type="ARBA" id="ARBA00023082"/>
    </source>
</evidence>
<evidence type="ECO:0000256" key="9">
    <source>
        <dbReference type="PIRNR" id="PIRNR000774"/>
    </source>
</evidence>
<evidence type="ECO:0000256" key="4">
    <source>
        <dbReference type="ARBA" id="ARBA00022695"/>
    </source>
</evidence>
<dbReference type="AlphaFoldDB" id="A9IMC8"/>
<dbReference type="InterPro" id="IPR000394">
    <property type="entry name" value="RNA_pol_sigma_54"/>
</dbReference>
<evidence type="ECO:0000259" key="11">
    <source>
        <dbReference type="Pfam" id="PF04552"/>
    </source>
</evidence>
<dbReference type="InterPro" id="IPR038709">
    <property type="entry name" value="RpoN_core-bd_sf"/>
</dbReference>
<keyword evidence="7 9" id="KW-0238">DNA-binding</keyword>
<comment type="similarity">
    <text evidence="1 9">Belongs to the sigma-54 factor family.</text>
</comment>
<evidence type="ECO:0000256" key="8">
    <source>
        <dbReference type="ARBA" id="ARBA00023163"/>
    </source>
</evidence>
<dbReference type="GO" id="GO:0006352">
    <property type="term" value="P:DNA-templated transcription initiation"/>
    <property type="evidence" value="ECO:0007669"/>
    <property type="project" value="InterPro"/>
</dbReference>